<feature type="domain" description="HTH tetR-type" evidence="3">
    <location>
        <begin position="1"/>
        <end position="37"/>
    </location>
</feature>
<proteinExistence type="predicted"/>
<dbReference type="GO" id="GO:0003677">
    <property type="term" value="F:DNA binding"/>
    <property type="evidence" value="ECO:0007669"/>
    <property type="project" value="UniProtKB-UniRule"/>
</dbReference>
<reference evidence="4 5" key="1">
    <citation type="submission" date="2015-02" db="EMBL/GenBank/DDBJ databases">
        <title>Draft genome sequences of ten Microbacterium spp. with emphasis on heavy metal contaminated environments.</title>
        <authorList>
            <person name="Corretto E."/>
        </authorList>
    </citation>
    <scope>NUCLEOTIDE SEQUENCE [LARGE SCALE GENOMIC DNA]</scope>
    <source>
        <strain evidence="4 5">DSM 12510</strain>
    </source>
</reference>
<evidence type="ECO:0000259" key="3">
    <source>
        <dbReference type="PROSITE" id="PS50977"/>
    </source>
</evidence>
<dbReference type="PROSITE" id="PS50977">
    <property type="entry name" value="HTH_TETR_2"/>
    <property type="match status" value="1"/>
</dbReference>
<name>A0A0M2HHU6_9MICO</name>
<protein>
    <submittedName>
        <fullName evidence="4">HTH-type transcriptional regulator BetI</fullName>
    </submittedName>
</protein>
<keyword evidence="1 2" id="KW-0238">DNA-binding</keyword>
<comment type="caution">
    <text evidence="4">The sequence shown here is derived from an EMBL/GenBank/DDBJ whole genome shotgun (WGS) entry which is preliminary data.</text>
</comment>
<dbReference type="SUPFAM" id="SSF46689">
    <property type="entry name" value="Homeodomain-like"/>
    <property type="match status" value="1"/>
</dbReference>
<dbReference type="AlphaFoldDB" id="A0A0M2HHU6"/>
<dbReference type="Gene3D" id="1.10.357.10">
    <property type="entry name" value="Tetracycline Repressor, domain 2"/>
    <property type="match status" value="1"/>
</dbReference>
<comment type="caution">
    <text evidence="2">Lacks conserved residue(s) required for the propagation of feature annotation.</text>
</comment>
<dbReference type="STRING" id="92835.RS81_00689"/>
<organism evidence="4 5">
    <name type="scientific">Microbacterium terrae</name>
    <dbReference type="NCBI Taxonomy" id="69369"/>
    <lineage>
        <taxon>Bacteria</taxon>
        <taxon>Bacillati</taxon>
        <taxon>Actinomycetota</taxon>
        <taxon>Actinomycetes</taxon>
        <taxon>Micrococcales</taxon>
        <taxon>Microbacteriaceae</taxon>
        <taxon>Microbacterium</taxon>
    </lineage>
</organism>
<dbReference type="Pfam" id="PF00440">
    <property type="entry name" value="TetR_N"/>
    <property type="match status" value="1"/>
</dbReference>
<evidence type="ECO:0000256" key="2">
    <source>
        <dbReference type="PROSITE-ProRule" id="PRU00335"/>
    </source>
</evidence>
<dbReference type="InterPro" id="IPR009057">
    <property type="entry name" value="Homeodomain-like_sf"/>
</dbReference>
<accession>A0A0M2HHU6</accession>
<dbReference type="Proteomes" id="UP000033956">
    <property type="component" value="Unassembled WGS sequence"/>
</dbReference>
<evidence type="ECO:0000313" key="4">
    <source>
        <dbReference type="EMBL" id="KJL43896.1"/>
    </source>
</evidence>
<dbReference type="InterPro" id="IPR001647">
    <property type="entry name" value="HTH_TetR"/>
</dbReference>
<gene>
    <name evidence="4" type="primary">betI_2</name>
    <name evidence="4" type="ORF">RS81_00689</name>
</gene>
<keyword evidence="5" id="KW-1185">Reference proteome</keyword>
<evidence type="ECO:0000256" key="1">
    <source>
        <dbReference type="ARBA" id="ARBA00023125"/>
    </source>
</evidence>
<dbReference type="EMBL" id="JYIZ01000035">
    <property type="protein sequence ID" value="KJL43896.1"/>
    <property type="molecule type" value="Genomic_DNA"/>
</dbReference>
<sequence>MSAIATEAGITRALVYHYFPGKERLLEAVLEREANRVLVATAPDAALSQRSNVDRALTAFFEHFAASSGAVRELYAPTTPAGTSTAARLAATNHQVQAQRLLAATGTADTEQSRLAMGAWLAFVEYIARHAAEAPATPAQGHIELCVAALESILGRPLLTT</sequence>
<dbReference type="RefSeq" id="WP_052682395.1">
    <property type="nucleotide sequence ID" value="NZ_BAAAUP010000003.1"/>
</dbReference>
<dbReference type="PATRIC" id="fig|92835.4.peg.709"/>
<evidence type="ECO:0000313" key="5">
    <source>
        <dbReference type="Proteomes" id="UP000033956"/>
    </source>
</evidence>